<comment type="similarity">
    <text evidence="2">Belongs to the major facilitator superfamily. EmrB family.</text>
</comment>
<dbReference type="AlphaFoldDB" id="A0A1B2AFS8"/>
<dbReference type="PANTHER" id="PTHR42718">
    <property type="entry name" value="MAJOR FACILITATOR SUPERFAMILY MULTIDRUG TRANSPORTER MFSC"/>
    <property type="match status" value="1"/>
</dbReference>
<feature type="transmembrane region" description="Helical" evidence="8">
    <location>
        <begin position="378"/>
        <end position="399"/>
    </location>
</feature>
<comment type="subcellular location">
    <subcellularLocation>
        <location evidence="1">Cell membrane</location>
        <topology evidence="1">Multi-pass membrane protein</topology>
    </subcellularLocation>
</comment>
<keyword evidence="6 8" id="KW-1133">Transmembrane helix</keyword>
<evidence type="ECO:0000313" key="10">
    <source>
        <dbReference type="EMBL" id="ANY20885.1"/>
    </source>
</evidence>
<feature type="transmembrane region" description="Helical" evidence="8">
    <location>
        <begin position="157"/>
        <end position="178"/>
    </location>
</feature>
<feature type="transmembrane region" description="Helical" evidence="8">
    <location>
        <begin position="419"/>
        <end position="438"/>
    </location>
</feature>
<gene>
    <name evidence="10" type="primary">emrY</name>
    <name evidence="10" type="ORF">A6F68_02386</name>
</gene>
<feature type="transmembrane region" description="Helical" evidence="8">
    <location>
        <begin position="351"/>
        <end position="372"/>
    </location>
</feature>
<proteinExistence type="inferred from homology"/>
<dbReference type="InterPro" id="IPR011701">
    <property type="entry name" value="MFS"/>
</dbReference>
<evidence type="ECO:0000256" key="2">
    <source>
        <dbReference type="ARBA" id="ARBA00008537"/>
    </source>
</evidence>
<feature type="transmembrane region" description="Helical" evidence="8">
    <location>
        <begin position="218"/>
        <end position="235"/>
    </location>
</feature>
<protein>
    <submittedName>
        <fullName evidence="10">Putative multidrug resistance protein EmrY</fullName>
    </submittedName>
</protein>
<evidence type="ECO:0000256" key="5">
    <source>
        <dbReference type="ARBA" id="ARBA00022692"/>
    </source>
</evidence>
<dbReference type="RefSeq" id="WP_067680328.1">
    <property type="nucleotide sequence ID" value="NZ_CP016591.1"/>
</dbReference>
<dbReference type="CDD" id="cd17503">
    <property type="entry name" value="MFS_LmrB_MDR_like"/>
    <property type="match status" value="1"/>
</dbReference>
<dbReference type="Gene3D" id="1.20.1250.20">
    <property type="entry name" value="MFS general substrate transporter like domains"/>
    <property type="match status" value="1"/>
</dbReference>
<sequence>MASAAAAPGSRAGSAPEIEDVAALPSPNQPALIVGAMTASLMYMLDSTVANVALPHMQASLGASPDTITWVLTSYILATSVAMPITGWLADRIGARRLFVIAVSGFILASMACGLAQNLEEMVSFRVLQGVFGAFIAPLSQSFMLDSSRPSRQPTVMAIWSAGIMIGPIMGPIVGGLLTESGNWRWVFYINVPVGALSIAMLLAGLPRRPLRERRFDLAGFAMIGFALASIQLLLDRGPQIDWFESAEAWIYAGVAISGLWMAVIRFATARQPLVPPSLFMDRNFAIAFVLMLVIGVVMFATMALLPPLLQRNLGYDVVDTGFVMAPRGIGVLISMQLSGLLLNRQVDPRYMVAAGFLISDLAMWQMMHWSLEVDQFHVVWTGFLQGLGLGLVFMPMNLTAFGTLPPQLRTDGSSMLNLARNVGSSIGISIVTVLWGASVQTVHEELGATVTVSSVLDVDLSTADRYQGLGASALSAIDMEVNRQASMIGYANDFYLLFWLTLATLPLVFLMRKVVRPPARPGS</sequence>
<dbReference type="InterPro" id="IPR036259">
    <property type="entry name" value="MFS_trans_sf"/>
</dbReference>
<evidence type="ECO:0000256" key="4">
    <source>
        <dbReference type="ARBA" id="ARBA00022475"/>
    </source>
</evidence>
<dbReference type="GO" id="GO:0022857">
    <property type="term" value="F:transmembrane transporter activity"/>
    <property type="evidence" value="ECO:0007669"/>
    <property type="project" value="InterPro"/>
</dbReference>
<evidence type="ECO:0000256" key="3">
    <source>
        <dbReference type="ARBA" id="ARBA00022448"/>
    </source>
</evidence>
<dbReference type="Pfam" id="PF07690">
    <property type="entry name" value="MFS_1"/>
    <property type="match status" value="1"/>
</dbReference>
<dbReference type="NCBIfam" id="TIGR00711">
    <property type="entry name" value="efflux_EmrB"/>
    <property type="match status" value="1"/>
</dbReference>
<feature type="transmembrane region" description="Helical" evidence="8">
    <location>
        <begin position="285"/>
        <end position="306"/>
    </location>
</feature>
<evidence type="ECO:0000313" key="11">
    <source>
        <dbReference type="Proteomes" id="UP000092932"/>
    </source>
</evidence>
<dbReference type="KEGG" id="ado:A6F68_02386"/>
<feature type="transmembrane region" description="Helical" evidence="8">
    <location>
        <begin position="184"/>
        <end position="206"/>
    </location>
</feature>
<dbReference type="EMBL" id="CP016591">
    <property type="protein sequence ID" value="ANY20885.1"/>
    <property type="molecule type" value="Genomic_DNA"/>
</dbReference>
<dbReference type="InterPro" id="IPR020846">
    <property type="entry name" value="MFS_dom"/>
</dbReference>
<keyword evidence="4" id="KW-1003">Cell membrane</keyword>
<dbReference type="PANTHER" id="PTHR42718:SF9">
    <property type="entry name" value="MAJOR FACILITATOR SUPERFAMILY MULTIDRUG TRANSPORTER MFSC"/>
    <property type="match status" value="1"/>
</dbReference>
<reference evidence="10 11" key="1">
    <citation type="submission" date="2016-07" db="EMBL/GenBank/DDBJ databases">
        <title>Complete genome sequence of Altererythrobacter dongtanensis KCTC 22672, a type strain with esterase isolated from tidal flat.</title>
        <authorList>
            <person name="Cheng H."/>
            <person name="Wu Y.-H."/>
            <person name="Zhou P."/>
            <person name="Huo Y.-Y."/>
            <person name="Wang C.-S."/>
            <person name="Xu X.-W."/>
        </authorList>
    </citation>
    <scope>NUCLEOTIDE SEQUENCE [LARGE SCALE GENOMIC DNA]</scope>
    <source>
        <strain evidence="10 11">KCTC 22672</strain>
    </source>
</reference>
<keyword evidence="7 8" id="KW-0472">Membrane</keyword>
<keyword evidence="5 8" id="KW-0812">Transmembrane</keyword>
<feature type="transmembrane region" description="Helical" evidence="8">
    <location>
        <begin position="123"/>
        <end position="145"/>
    </location>
</feature>
<keyword evidence="11" id="KW-1185">Reference proteome</keyword>
<dbReference type="Proteomes" id="UP000092932">
    <property type="component" value="Chromosome"/>
</dbReference>
<evidence type="ECO:0000256" key="6">
    <source>
        <dbReference type="ARBA" id="ARBA00022989"/>
    </source>
</evidence>
<feature type="transmembrane region" description="Helical" evidence="8">
    <location>
        <begin position="247"/>
        <end position="265"/>
    </location>
</feature>
<feature type="transmembrane region" description="Helical" evidence="8">
    <location>
        <begin position="495"/>
        <end position="512"/>
    </location>
</feature>
<feature type="transmembrane region" description="Helical" evidence="8">
    <location>
        <begin position="98"/>
        <end position="117"/>
    </location>
</feature>
<dbReference type="PROSITE" id="PS50850">
    <property type="entry name" value="MFS"/>
    <property type="match status" value="1"/>
</dbReference>
<organism evidence="10 11">
    <name type="scientific">Tsuneonella dongtanensis</name>
    <dbReference type="NCBI Taxonomy" id="692370"/>
    <lineage>
        <taxon>Bacteria</taxon>
        <taxon>Pseudomonadati</taxon>
        <taxon>Pseudomonadota</taxon>
        <taxon>Alphaproteobacteria</taxon>
        <taxon>Sphingomonadales</taxon>
        <taxon>Erythrobacteraceae</taxon>
        <taxon>Tsuneonella</taxon>
    </lineage>
</organism>
<name>A0A1B2AFS8_9SPHN</name>
<dbReference type="STRING" id="692370.A6F68_02386"/>
<keyword evidence="3" id="KW-0813">Transport</keyword>
<evidence type="ECO:0000256" key="1">
    <source>
        <dbReference type="ARBA" id="ARBA00004651"/>
    </source>
</evidence>
<evidence type="ECO:0000256" key="7">
    <source>
        <dbReference type="ARBA" id="ARBA00023136"/>
    </source>
</evidence>
<dbReference type="PATRIC" id="fig|692370.5.peg.2400"/>
<dbReference type="GO" id="GO:0005886">
    <property type="term" value="C:plasma membrane"/>
    <property type="evidence" value="ECO:0007669"/>
    <property type="project" value="UniProtKB-SubCell"/>
</dbReference>
<dbReference type="Gene3D" id="1.20.1720.10">
    <property type="entry name" value="Multidrug resistance protein D"/>
    <property type="match status" value="1"/>
</dbReference>
<feature type="transmembrane region" description="Helical" evidence="8">
    <location>
        <begin position="326"/>
        <end position="344"/>
    </location>
</feature>
<evidence type="ECO:0000259" key="9">
    <source>
        <dbReference type="PROSITE" id="PS50850"/>
    </source>
</evidence>
<accession>A0A1B2AFS8</accession>
<dbReference type="SUPFAM" id="SSF103473">
    <property type="entry name" value="MFS general substrate transporter"/>
    <property type="match status" value="1"/>
</dbReference>
<evidence type="ECO:0000256" key="8">
    <source>
        <dbReference type="SAM" id="Phobius"/>
    </source>
</evidence>
<feature type="domain" description="Major facilitator superfamily (MFS) profile" evidence="9">
    <location>
        <begin position="32"/>
        <end position="466"/>
    </location>
</feature>
<feature type="transmembrane region" description="Helical" evidence="8">
    <location>
        <begin position="67"/>
        <end position="86"/>
    </location>
</feature>
<dbReference type="InterPro" id="IPR004638">
    <property type="entry name" value="EmrB-like"/>
</dbReference>
<dbReference type="OrthoDB" id="9812221at2"/>